<evidence type="ECO:0000259" key="9">
    <source>
        <dbReference type="PROSITE" id="PS52035"/>
    </source>
</evidence>
<feature type="chain" id="PRO_5038925560" evidence="8">
    <location>
        <begin position="21"/>
        <end position="478"/>
    </location>
</feature>
<keyword evidence="8" id="KW-0732">Signal</keyword>
<comment type="caution">
    <text evidence="10">The sequence shown here is derived from an EMBL/GenBank/DDBJ whole genome shotgun (WGS) entry which is preliminary data.</text>
</comment>
<dbReference type="SMART" id="SM00631">
    <property type="entry name" value="Zn_pept"/>
    <property type="match status" value="1"/>
</dbReference>
<protein>
    <submittedName>
        <fullName evidence="10">Gamma-D-glutamyl-meso-diaminopimelate peptidase</fullName>
    </submittedName>
</protein>
<dbReference type="PROSITE" id="PS52035">
    <property type="entry name" value="PEPTIDASE_M14"/>
    <property type="match status" value="1"/>
</dbReference>
<keyword evidence="6" id="KW-0482">Metalloprotease</keyword>
<reference evidence="10 11" key="1">
    <citation type="submission" date="2018-12" db="EMBL/GenBank/DDBJ databases">
        <authorList>
            <person name="Sun L."/>
            <person name="Chen Z."/>
        </authorList>
    </citation>
    <scope>NUCLEOTIDE SEQUENCE [LARGE SCALE GENOMIC DNA]</scope>
    <source>
        <strain evidence="10 11">3-5-3</strain>
    </source>
</reference>
<keyword evidence="5" id="KW-0862">Zinc</keyword>
<keyword evidence="4" id="KW-0378">Hydrolase</keyword>
<evidence type="ECO:0000256" key="8">
    <source>
        <dbReference type="SAM" id="SignalP"/>
    </source>
</evidence>
<dbReference type="GO" id="GO:0006508">
    <property type="term" value="P:proteolysis"/>
    <property type="evidence" value="ECO:0007669"/>
    <property type="project" value="UniProtKB-KW"/>
</dbReference>
<dbReference type="AlphaFoldDB" id="A0A433XPS9"/>
<dbReference type="GO" id="GO:0008270">
    <property type="term" value="F:zinc ion binding"/>
    <property type="evidence" value="ECO:0007669"/>
    <property type="project" value="InterPro"/>
</dbReference>
<proteinExistence type="inferred from homology"/>
<dbReference type="InterPro" id="IPR000834">
    <property type="entry name" value="Peptidase_M14"/>
</dbReference>
<evidence type="ECO:0000256" key="6">
    <source>
        <dbReference type="ARBA" id="ARBA00023049"/>
    </source>
</evidence>
<evidence type="ECO:0000256" key="1">
    <source>
        <dbReference type="ARBA" id="ARBA00001947"/>
    </source>
</evidence>
<comment type="cofactor">
    <cofactor evidence="1">
        <name>Zn(2+)</name>
        <dbReference type="ChEBI" id="CHEBI:29105"/>
    </cofactor>
</comment>
<dbReference type="Pfam" id="PF00246">
    <property type="entry name" value="Peptidase_M14"/>
    <property type="match status" value="1"/>
</dbReference>
<comment type="similarity">
    <text evidence="2 7">Belongs to the peptidase M14 family.</text>
</comment>
<evidence type="ECO:0000256" key="7">
    <source>
        <dbReference type="PROSITE-ProRule" id="PRU01379"/>
    </source>
</evidence>
<evidence type="ECO:0000256" key="3">
    <source>
        <dbReference type="ARBA" id="ARBA00022670"/>
    </source>
</evidence>
<dbReference type="GO" id="GO:0004181">
    <property type="term" value="F:metallocarboxypeptidase activity"/>
    <property type="evidence" value="ECO:0007669"/>
    <property type="project" value="InterPro"/>
</dbReference>
<evidence type="ECO:0000313" key="11">
    <source>
        <dbReference type="Proteomes" id="UP000272464"/>
    </source>
</evidence>
<accession>A0A433XPS9</accession>
<evidence type="ECO:0000313" key="10">
    <source>
        <dbReference type="EMBL" id="RUT35998.1"/>
    </source>
</evidence>
<keyword evidence="11" id="KW-1185">Reference proteome</keyword>
<gene>
    <name evidence="10" type="ORF">EJP77_03085</name>
</gene>
<feature type="signal peptide" evidence="8">
    <location>
        <begin position="1"/>
        <end position="20"/>
    </location>
</feature>
<evidence type="ECO:0000256" key="4">
    <source>
        <dbReference type="ARBA" id="ARBA00022801"/>
    </source>
</evidence>
<dbReference type="GO" id="GO:0005615">
    <property type="term" value="C:extracellular space"/>
    <property type="evidence" value="ECO:0007669"/>
    <property type="project" value="TreeGrafter"/>
</dbReference>
<organism evidence="10 11">
    <name type="scientific">Paenibacillus zeisoli</name>
    <dbReference type="NCBI Taxonomy" id="2496267"/>
    <lineage>
        <taxon>Bacteria</taxon>
        <taxon>Bacillati</taxon>
        <taxon>Bacillota</taxon>
        <taxon>Bacilli</taxon>
        <taxon>Bacillales</taxon>
        <taxon>Paenibacillaceae</taxon>
        <taxon>Paenibacillus</taxon>
    </lineage>
</organism>
<dbReference type="PANTHER" id="PTHR11705:SF143">
    <property type="entry name" value="SLL0236 PROTEIN"/>
    <property type="match status" value="1"/>
</dbReference>
<feature type="active site" description="Proton donor/acceptor" evidence="7">
    <location>
        <position position="296"/>
    </location>
</feature>
<dbReference type="PANTHER" id="PTHR11705">
    <property type="entry name" value="PROTEASE FAMILY M14 CARBOXYPEPTIDASE A,B"/>
    <property type="match status" value="1"/>
</dbReference>
<dbReference type="Gene3D" id="3.40.630.10">
    <property type="entry name" value="Zn peptidases"/>
    <property type="match status" value="1"/>
</dbReference>
<sequence length="478" mass="53967">MKKWLIAGAACLSIAFIHTAGVSAASNIVNPKETYTYDRMTKDIKELASEYPEIIHYKSIGKTPYGREQWAVSLGNGESTVFFNGSHHAREWLTSTLNMYMIEQYAKAYESGSKFEGYDVRTVLSESTIWFVPMVNPDGVTLQQYGLSAFPKLVWSNLIKMNEGSRNFKRWKANAQGIDLNRQYPALWSGIKFPAKAPRWMNYKGTKPLQTRENQSMVKFTYAINPEIAVSYHTAGHILYWNFNTKPSNLARDKKLANTFSAITGYSQVKPAPNPSGGGYTDWFITTFGRPAFTPEIGIKEGETNLSVSVFDSEWKLNKKIGLWIADEGYRLWLKKNQAKQAVQEFHKDITISELKQLFNSNNFISGTVGTIRPQTLTATAKSGNWYKVKTDQGEKWLYDKNAVVREPAETTMPTGDPVDVDLTLTLGVETEVYSEPAAKEAKATITLTEVHAIQQWGSWYKINTPIGDLWIYQSPSK</sequence>
<evidence type="ECO:0000256" key="2">
    <source>
        <dbReference type="ARBA" id="ARBA00005988"/>
    </source>
</evidence>
<name>A0A433XPS9_9BACL</name>
<dbReference type="SUPFAM" id="SSF53187">
    <property type="entry name" value="Zn-dependent exopeptidases"/>
    <property type="match status" value="1"/>
</dbReference>
<dbReference type="OrthoDB" id="9802862at2"/>
<dbReference type="Proteomes" id="UP000272464">
    <property type="component" value="Unassembled WGS sequence"/>
</dbReference>
<feature type="domain" description="Peptidase M14" evidence="9">
    <location>
        <begin position="33"/>
        <end position="329"/>
    </location>
</feature>
<keyword evidence="3" id="KW-0645">Protease</keyword>
<dbReference type="EMBL" id="RZNX01000001">
    <property type="protein sequence ID" value="RUT35998.1"/>
    <property type="molecule type" value="Genomic_DNA"/>
</dbReference>
<dbReference type="RefSeq" id="WP_127197694.1">
    <property type="nucleotide sequence ID" value="NZ_RZNX01000001.1"/>
</dbReference>
<evidence type="ECO:0000256" key="5">
    <source>
        <dbReference type="ARBA" id="ARBA00022833"/>
    </source>
</evidence>